<evidence type="ECO:0000256" key="4">
    <source>
        <dbReference type="ARBA" id="ARBA00022723"/>
    </source>
</evidence>
<dbReference type="GO" id="GO:0004458">
    <property type="term" value="F:D-lactate dehydrogenase (cytochrome) activity"/>
    <property type="evidence" value="ECO:0007669"/>
    <property type="project" value="UniProtKB-EC"/>
</dbReference>
<dbReference type="GO" id="GO:0046872">
    <property type="term" value="F:metal ion binding"/>
    <property type="evidence" value="ECO:0007669"/>
    <property type="project" value="UniProtKB-KW"/>
</dbReference>
<comment type="similarity">
    <text evidence="2">Belongs to the FAD-binding oxidoreductase/transferase type 4 family.</text>
</comment>
<keyword evidence="7 13" id="KW-0560">Oxidoreductase</keyword>
<protein>
    <recommendedName>
        <fullName evidence="10">D-lactate dehydrogenase (cytochrome)</fullName>
        <ecNumber evidence="10">1.1.2.4</ecNumber>
    </recommendedName>
</protein>
<evidence type="ECO:0000313" key="13">
    <source>
        <dbReference type="EMBL" id="SMA35244.1"/>
    </source>
</evidence>
<name>A0A1X7AEW3_9GAMM</name>
<evidence type="ECO:0000256" key="10">
    <source>
        <dbReference type="ARBA" id="ARBA00038897"/>
    </source>
</evidence>
<dbReference type="Pfam" id="PF02913">
    <property type="entry name" value="FAD-oxidase_C"/>
    <property type="match status" value="1"/>
</dbReference>
<dbReference type="AlphaFoldDB" id="A0A1X7AEW3"/>
<dbReference type="Gene3D" id="1.10.1060.10">
    <property type="entry name" value="Alpha-helical ferredoxin"/>
    <property type="match status" value="1"/>
</dbReference>
<evidence type="ECO:0000256" key="2">
    <source>
        <dbReference type="ARBA" id="ARBA00008000"/>
    </source>
</evidence>
<dbReference type="PANTHER" id="PTHR11748">
    <property type="entry name" value="D-LACTATE DEHYDROGENASE"/>
    <property type="match status" value="1"/>
</dbReference>
<dbReference type="InterPro" id="IPR004017">
    <property type="entry name" value="Cys_rich_dom"/>
</dbReference>
<dbReference type="RefSeq" id="WP_242667217.1">
    <property type="nucleotide sequence ID" value="NZ_CBCSCN010000004.1"/>
</dbReference>
<dbReference type="InterPro" id="IPR016164">
    <property type="entry name" value="FAD-linked_Oxase-like_C"/>
</dbReference>
<dbReference type="SUPFAM" id="SSF55103">
    <property type="entry name" value="FAD-linked oxidases, C-terminal domain"/>
    <property type="match status" value="1"/>
</dbReference>
<dbReference type="Gene3D" id="3.30.43.10">
    <property type="entry name" value="Uridine Diphospho-n-acetylenolpyruvylglucosamine Reductase, domain 2"/>
    <property type="match status" value="1"/>
</dbReference>
<dbReference type="Pfam" id="PF01565">
    <property type="entry name" value="FAD_binding_4"/>
    <property type="match status" value="1"/>
</dbReference>
<dbReference type="Proteomes" id="UP000196573">
    <property type="component" value="Unassembled WGS sequence"/>
</dbReference>
<dbReference type="EC" id="1.1.2.4" evidence="10"/>
<gene>
    <name evidence="13" type="ORF">EHSB41UT_00509</name>
</gene>
<dbReference type="Gene3D" id="1.10.45.10">
    <property type="entry name" value="Vanillyl-alcohol Oxidase, Chain A, domain 4"/>
    <property type="match status" value="1"/>
</dbReference>
<evidence type="ECO:0000256" key="7">
    <source>
        <dbReference type="ARBA" id="ARBA00023002"/>
    </source>
</evidence>
<dbReference type="SUPFAM" id="SSF46548">
    <property type="entry name" value="alpha-helical ferredoxin"/>
    <property type="match status" value="1"/>
</dbReference>
<dbReference type="PROSITE" id="PS51379">
    <property type="entry name" value="4FE4S_FER_2"/>
    <property type="match status" value="2"/>
</dbReference>
<sequence length="952" mass="103402">MAEKMSSTVTSFYKKLGSLIPKDRLLTDPARLLAFGTDASFYRLIPQLVVLAESETEVQRILQLSAELKVPITFRAAGTSLSGQAITDSVLIIASKGWTGHELHDYGEKIALQVGVIGSEANAILAPLGRKIGPDPASINTCRIGGIAANNSSGMCCGVAQNTYHTMDSLRLFLADGTLLDTSNPTSIEAFRFSHKHLLDGLDELATQVKANKPLAKRIHHKFRLKNTTGYSINALVDFEDPIDILTHLLVGSEGTLGFLSSVTFHTVPDYANKASALVVFPDVATCCQAVTALSKAPVSAVELMDRRAMASVTGKPGLPPFINDDLSADACALLIETRGEDADALAAQIAAIQKTIADFQVLEQVDFTTIEAEYAALWAIRKGLFPAVGAVRQTGTTVIIEDVAFPVEQLTSGVLRLQELFDKYQYSEALIFGHALEGNLHFVFTQAFDTAEEIERYRLFMDDVSQLVAVEFGGSLKAEHGTGRNMAPYVELEWGSDAYALMKAIKNLFDPENLLNPGVILNDDEQVHISNLKPMPAADPLVDKCIECGFCEPACPSRALTLTPRKRIVLWREISHLRRTAKTGAEKQRLETLEEEYTWQGIDTCAACGLCSLRCPVEINTGELTLKLRAEQNQSYQKTAQWAGDHFSGLTAAVRGGLKAADVVHSVIGTDAMSGISQTVRKLSGDRIPLWSKGMPKAASQKAFAHPDAAESDKPAVVYFPSCASRNMAPARMDFEKEPLSDVVVRLLHKAGYRVIYPENLSGLCCGQPFQSKGQPEVASEKGDELRYALLKASENGRWPIVSDTSSCSNQQRSEHPDTLQIYDLVEFISEHLLDRLTLRKTSEPIMVHIPCSLQKLGGQAALQKVVSACTTHMVIPSDITCCGFAGDKGFNTPELNASALSPLSEQVPNGCREGVSTNRTCEIGLSTHSGVPYHSVAYLLDRCALDPSEI</sequence>
<dbReference type="Pfam" id="PF13183">
    <property type="entry name" value="Fer4_8"/>
    <property type="match status" value="1"/>
</dbReference>
<dbReference type="Gene3D" id="3.30.465.10">
    <property type="match status" value="1"/>
</dbReference>
<evidence type="ECO:0000256" key="6">
    <source>
        <dbReference type="ARBA" id="ARBA00022946"/>
    </source>
</evidence>
<dbReference type="FunFam" id="3.30.70.2740:FF:000006">
    <property type="entry name" value="NAD-independent D-lactate dehydrogenase"/>
    <property type="match status" value="1"/>
</dbReference>
<dbReference type="InterPro" id="IPR036318">
    <property type="entry name" value="FAD-bd_PCMH-like_sf"/>
</dbReference>
<organism evidence="13 14">
    <name type="scientific">Parendozoicomonas haliclonae</name>
    <dbReference type="NCBI Taxonomy" id="1960125"/>
    <lineage>
        <taxon>Bacteria</taxon>
        <taxon>Pseudomonadati</taxon>
        <taxon>Pseudomonadota</taxon>
        <taxon>Gammaproteobacteria</taxon>
        <taxon>Oceanospirillales</taxon>
        <taxon>Endozoicomonadaceae</taxon>
        <taxon>Parendozoicomonas</taxon>
    </lineage>
</organism>
<dbReference type="FunFam" id="1.10.45.10:FF:000001">
    <property type="entry name" value="D-lactate dehydrogenase mitochondrial"/>
    <property type="match status" value="1"/>
</dbReference>
<reference evidence="13 14" key="1">
    <citation type="submission" date="2017-03" db="EMBL/GenBank/DDBJ databases">
        <authorList>
            <person name="Afonso C.L."/>
            <person name="Miller P.J."/>
            <person name="Scott M.A."/>
            <person name="Spackman E."/>
            <person name="Goraichik I."/>
            <person name="Dimitrov K.M."/>
            <person name="Suarez D.L."/>
            <person name="Swayne D.E."/>
        </authorList>
    </citation>
    <scope>NUCLEOTIDE SEQUENCE [LARGE SCALE GENOMIC DNA]</scope>
    <source>
        <strain evidence="13">SB41UT1</strain>
    </source>
</reference>
<dbReference type="InterPro" id="IPR016169">
    <property type="entry name" value="FAD-bd_PCMH_sub2"/>
</dbReference>
<accession>A0A1X7AEW3</accession>
<feature type="domain" description="4Fe-4S ferredoxin-type" evidence="11">
    <location>
        <begin position="535"/>
        <end position="566"/>
    </location>
</feature>
<dbReference type="InterPro" id="IPR016166">
    <property type="entry name" value="FAD-bd_PCMH"/>
</dbReference>
<dbReference type="Gene3D" id="3.30.70.2190">
    <property type="match status" value="1"/>
</dbReference>
<keyword evidence="4" id="KW-0479">Metal-binding</keyword>
<feature type="domain" description="4Fe-4S ferredoxin-type" evidence="11">
    <location>
        <begin position="596"/>
        <end position="626"/>
    </location>
</feature>
<keyword evidence="6" id="KW-0809">Transit peptide</keyword>
<dbReference type="InterPro" id="IPR006094">
    <property type="entry name" value="Oxid_FAD_bind_N"/>
</dbReference>
<keyword evidence="5" id="KW-0274">FAD</keyword>
<evidence type="ECO:0000256" key="1">
    <source>
        <dbReference type="ARBA" id="ARBA00001974"/>
    </source>
</evidence>
<evidence type="ECO:0000259" key="12">
    <source>
        <dbReference type="PROSITE" id="PS51387"/>
    </source>
</evidence>
<keyword evidence="8" id="KW-0408">Iron</keyword>
<evidence type="ECO:0000256" key="9">
    <source>
        <dbReference type="ARBA" id="ARBA00023014"/>
    </source>
</evidence>
<evidence type="ECO:0000259" key="11">
    <source>
        <dbReference type="PROSITE" id="PS51379"/>
    </source>
</evidence>
<dbReference type="GO" id="GO:1903457">
    <property type="term" value="P:lactate catabolic process"/>
    <property type="evidence" value="ECO:0007669"/>
    <property type="project" value="TreeGrafter"/>
</dbReference>
<comment type="cofactor">
    <cofactor evidence="1">
        <name>FAD</name>
        <dbReference type="ChEBI" id="CHEBI:57692"/>
    </cofactor>
</comment>
<dbReference type="InterPro" id="IPR017896">
    <property type="entry name" value="4Fe4S_Fe-S-bd"/>
</dbReference>
<feature type="domain" description="FAD-binding PCMH-type" evidence="12">
    <location>
        <begin position="42"/>
        <end position="270"/>
    </location>
</feature>
<dbReference type="GO" id="GO:0008720">
    <property type="term" value="F:D-lactate dehydrogenase (NAD+) activity"/>
    <property type="evidence" value="ECO:0007669"/>
    <property type="project" value="TreeGrafter"/>
</dbReference>
<evidence type="ECO:0000256" key="3">
    <source>
        <dbReference type="ARBA" id="ARBA00022630"/>
    </source>
</evidence>
<dbReference type="EMBL" id="FWPT01000001">
    <property type="protein sequence ID" value="SMA35244.1"/>
    <property type="molecule type" value="Genomic_DNA"/>
</dbReference>
<dbReference type="GO" id="GO:0071949">
    <property type="term" value="F:FAD binding"/>
    <property type="evidence" value="ECO:0007669"/>
    <property type="project" value="InterPro"/>
</dbReference>
<dbReference type="PROSITE" id="PS00198">
    <property type="entry name" value="4FE4S_FER_1"/>
    <property type="match status" value="2"/>
</dbReference>
<dbReference type="Pfam" id="PF02754">
    <property type="entry name" value="CCG"/>
    <property type="match status" value="2"/>
</dbReference>
<keyword evidence="3" id="KW-0285">Flavoprotein</keyword>
<dbReference type="InterPro" id="IPR016171">
    <property type="entry name" value="Vanillyl_alc_oxidase_C-sub2"/>
</dbReference>
<dbReference type="SUPFAM" id="SSF56176">
    <property type="entry name" value="FAD-binding/transporter-associated domain-like"/>
    <property type="match status" value="1"/>
</dbReference>
<dbReference type="InterPro" id="IPR004113">
    <property type="entry name" value="FAD-bd_oxidored_4_C"/>
</dbReference>
<dbReference type="InterPro" id="IPR017900">
    <property type="entry name" value="4Fe4S_Fe_S_CS"/>
</dbReference>
<dbReference type="GO" id="GO:0051536">
    <property type="term" value="F:iron-sulfur cluster binding"/>
    <property type="evidence" value="ECO:0007669"/>
    <property type="project" value="UniProtKB-KW"/>
</dbReference>
<keyword evidence="14" id="KW-1185">Reference proteome</keyword>
<dbReference type="InterPro" id="IPR009051">
    <property type="entry name" value="Helical_ferredxn"/>
</dbReference>
<evidence type="ECO:0000256" key="8">
    <source>
        <dbReference type="ARBA" id="ARBA00023004"/>
    </source>
</evidence>
<keyword evidence="9" id="KW-0411">Iron-sulfur</keyword>
<evidence type="ECO:0000313" key="14">
    <source>
        <dbReference type="Proteomes" id="UP000196573"/>
    </source>
</evidence>
<dbReference type="PROSITE" id="PS51387">
    <property type="entry name" value="FAD_PCMH"/>
    <property type="match status" value="1"/>
</dbReference>
<dbReference type="Gene3D" id="3.30.70.2740">
    <property type="match status" value="1"/>
</dbReference>
<dbReference type="InterPro" id="IPR016167">
    <property type="entry name" value="FAD-bd_PCMH_sub1"/>
</dbReference>
<dbReference type="PANTHER" id="PTHR11748:SF111">
    <property type="entry name" value="D-LACTATE DEHYDROGENASE, MITOCHONDRIAL-RELATED"/>
    <property type="match status" value="1"/>
</dbReference>
<proteinExistence type="inferred from homology"/>
<evidence type="ECO:0000256" key="5">
    <source>
        <dbReference type="ARBA" id="ARBA00022827"/>
    </source>
</evidence>